<keyword evidence="9 15" id="KW-0342">GTP-binding</keyword>
<keyword evidence="7 15" id="KW-0547">Nucleotide-binding</keyword>
<comment type="pathway">
    <text evidence="1 15">Pyrimidine metabolism; UMP biosynthesis via salvage pathway; UMP from uracil: step 1/1.</text>
</comment>
<dbReference type="InterPro" id="IPR029057">
    <property type="entry name" value="PRTase-like"/>
</dbReference>
<evidence type="ECO:0000313" key="17">
    <source>
        <dbReference type="EMBL" id="KRG17354.1"/>
    </source>
</evidence>
<dbReference type="STRING" id="437022.CC99x_02424"/>
<sequence length="217" mass="24277">MALIRNHEFPYFFQVKHPLVSSKLSLLRNRDTEYKLFRELVHELTLLIAYEATQNLQLTLENIRTPMEMMQSPVLSGPAPVILPILRAGIGMVEAMLSLLPSAKVGHIGLFRNEKTLQPEGYYFKVPETSHQRPFYVCDPMLATGGSAIRAVDTLKENQVKDITVVCLLAAPEGLRAFFKQHPDVPVFSACLDRGLDEHGFIRPGLGDAGDRMFGTV</sequence>
<feature type="binding site" evidence="15">
    <location>
        <position position="87"/>
    </location>
    <ligand>
        <name>5-phospho-alpha-D-ribose 1-diphosphate</name>
        <dbReference type="ChEBI" id="CHEBI:58017"/>
    </ligand>
</feature>
<dbReference type="Pfam" id="PF14681">
    <property type="entry name" value="UPRTase"/>
    <property type="match status" value="1"/>
</dbReference>
<dbReference type="AlphaFoldDB" id="A0A0Q9YIL6"/>
<dbReference type="Gene3D" id="3.40.50.2020">
    <property type="match status" value="1"/>
</dbReference>
<evidence type="ECO:0000256" key="13">
    <source>
        <dbReference type="ARBA" id="ARBA00072146"/>
    </source>
</evidence>
<gene>
    <name evidence="15 17" type="primary">upp</name>
    <name evidence="18" type="ORF">CC99x_002450</name>
    <name evidence="17" type="ORF">CC99x_02424</name>
</gene>
<dbReference type="NCBIfam" id="TIGR01091">
    <property type="entry name" value="upp"/>
    <property type="match status" value="1"/>
</dbReference>
<dbReference type="NCBIfam" id="NF001097">
    <property type="entry name" value="PRK00129.1"/>
    <property type="match status" value="1"/>
</dbReference>
<evidence type="ECO:0000256" key="7">
    <source>
        <dbReference type="ARBA" id="ARBA00022741"/>
    </source>
</evidence>
<evidence type="ECO:0000256" key="3">
    <source>
        <dbReference type="ARBA" id="ARBA00011894"/>
    </source>
</evidence>
<dbReference type="OrthoDB" id="9781675at2"/>
<evidence type="ECO:0000256" key="8">
    <source>
        <dbReference type="ARBA" id="ARBA00022842"/>
    </source>
</evidence>
<dbReference type="InterPro" id="IPR005765">
    <property type="entry name" value="UPRT"/>
</dbReference>
<dbReference type="PANTHER" id="PTHR32315">
    <property type="entry name" value="ADENINE PHOSPHORIBOSYLTRANSFERASE"/>
    <property type="match status" value="1"/>
</dbReference>
<dbReference type="PATRIC" id="fig|1590042.3.peg.2483"/>
<dbReference type="Proteomes" id="UP000051494">
    <property type="component" value="Unassembled WGS sequence"/>
</dbReference>
<dbReference type="InterPro" id="IPR034332">
    <property type="entry name" value="Upp_B"/>
</dbReference>
<feature type="binding site" evidence="15">
    <location>
        <begin position="207"/>
        <end position="209"/>
    </location>
    <ligand>
        <name>uracil</name>
        <dbReference type="ChEBI" id="CHEBI:17568"/>
    </ligand>
</feature>
<evidence type="ECO:0000256" key="9">
    <source>
        <dbReference type="ARBA" id="ARBA00023134"/>
    </source>
</evidence>
<dbReference type="CDD" id="cd06223">
    <property type="entry name" value="PRTases_typeI"/>
    <property type="match status" value="1"/>
</dbReference>
<dbReference type="InterPro" id="IPR050054">
    <property type="entry name" value="UPRTase/APRTase"/>
</dbReference>
<accession>A0A0Q9YIL6</accession>
<evidence type="ECO:0000256" key="10">
    <source>
        <dbReference type="ARBA" id="ARBA00031082"/>
    </source>
</evidence>
<name>A0A0Q9YIL6_9GAMM</name>
<reference evidence="17" key="1">
    <citation type="submission" date="2015-09" db="EMBL/GenBank/DDBJ databases">
        <title>Draft Genome Sequences of Two Novel Amoeba-resistant Intranuclear Bacteria, Candidatus Berkiella cookevillensis and Candidatus Berkiella aquae.</title>
        <authorList>
            <person name="Mehari Y.T."/>
            <person name="Arivett B.A."/>
            <person name="Farone A.L."/>
            <person name="Gunderson J.H."/>
            <person name="Farone M.B."/>
        </authorList>
    </citation>
    <scope>NUCLEOTIDE SEQUENCE [LARGE SCALE GENOMIC DNA]</scope>
    <source>
        <strain evidence="17">CC99</strain>
    </source>
</reference>
<keyword evidence="8 15" id="KW-0460">Magnesium</keyword>
<dbReference type="GO" id="GO:0004845">
    <property type="term" value="F:uracil phosphoribosyltransferase activity"/>
    <property type="evidence" value="ECO:0007669"/>
    <property type="project" value="UniProtKB-UniRule"/>
</dbReference>
<dbReference type="EC" id="2.4.2.9" evidence="3 15"/>
<feature type="binding site" evidence="15">
    <location>
        <begin position="139"/>
        <end position="147"/>
    </location>
    <ligand>
        <name>5-phospho-alpha-D-ribose 1-diphosphate</name>
        <dbReference type="ChEBI" id="CHEBI:58017"/>
    </ligand>
</feature>
<keyword evidence="6 15" id="KW-0808">Transferase</keyword>
<feature type="binding site" evidence="15">
    <location>
        <position position="208"/>
    </location>
    <ligand>
        <name>5-phospho-alpha-D-ribose 1-diphosphate</name>
        <dbReference type="ChEBI" id="CHEBI:58017"/>
    </ligand>
</feature>
<dbReference type="EMBL" id="LKHV02000001">
    <property type="protein sequence ID" value="MCS5707760.1"/>
    <property type="molecule type" value="Genomic_DNA"/>
</dbReference>
<comment type="activity regulation">
    <text evidence="15">Allosterically activated by GTP.</text>
</comment>
<protein>
    <recommendedName>
        <fullName evidence="13 15">Uracil phosphoribosyltransferase</fullName>
        <ecNumber evidence="3 15">2.4.2.9</ecNumber>
    </recommendedName>
    <alternativeName>
        <fullName evidence="10 15">UMP pyrophosphorylase</fullName>
    </alternativeName>
    <alternativeName>
        <fullName evidence="14 15">UPRTase</fullName>
    </alternativeName>
</protein>
<evidence type="ECO:0000259" key="16">
    <source>
        <dbReference type="Pfam" id="PF14681"/>
    </source>
</evidence>
<dbReference type="PANTHER" id="PTHR32315:SF4">
    <property type="entry name" value="URACIL PHOSPHORIBOSYLTRANSFERASE, CHLOROPLASTIC"/>
    <property type="match status" value="1"/>
</dbReference>
<evidence type="ECO:0000256" key="1">
    <source>
        <dbReference type="ARBA" id="ARBA00005180"/>
    </source>
</evidence>
<evidence type="ECO:0000256" key="5">
    <source>
        <dbReference type="ARBA" id="ARBA00022676"/>
    </source>
</evidence>
<dbReference type="GO" id="GO:0006223">
    <property type="term" value="P:uracil salvage"/>
    <property type="evidence" value="ECO:0007669"/>
    <property type="project" value="InterPro"/>
</dbReference>
<proteinExistence type="inferred from homology"/>
<feature type="binding site" evidence="15">
    <location>
        <position position="112"/>
    </location>
    <ligand>
        <name>5-phospho-alpha-D-ribose 1-diphosphate</name>
        <dbReference type="ChEBI" id="CHEBI:58017"/>
    </ligand>
</feature>
<reference evidence="18" key="3">
    <citation type="submission" date="2021-06" db="EMBL/GenBank/DDBJ databases">
        <title>Genomic Description and Analysis of Intracellular Bacteria, Candidatus Berkiella cookevillensis and Candidatus Berkiella aquae.</title>
        <authorList>
            <person name="Kidane D.T."/>
            <person name="Mehari Y.T."/>
            <person name="Rice F.C."/>
            <person name="Arivett B.A."/>
            <person name="Farone A.L."/>
            <person name="Berk S.G."/>
            <person name="Farone M.B."/>
        </authorList>
    </citation>
    <scope>NUCLEOTIDE SEQUENCE</scope>
    <source>
        <strain evidence="18">CC99</strain>
    </source>
</reference>
<keyword evidence="4 15" id="KW-0021">Allosteric enzyme</keyword>
<evidence type="ECO:0000313" key="19">
    <source>
        <dbReference type="Proteomes" id="UP000051494"/>
    </source>
</evidence>
<comment type="cofactor">
    <cofactor evidence="15">
        <name>Mg(2+)</name>
        <dbReference type="ChEBI" id="CHEBI:18420"/>
    </cofactor>
    <text evidence="15">Binds 1 Mg(2+) ion per subunit. The magnesium is bound as Mg-PRPP.</text>
</comment>
<comment type="catalytic activity">
    <reaction evidence="11 15">
        <text>UMP + diphosphate = 5-phospho-alpha-D-ribose 1-diphosphate + uracil</text>
        <dbReference type="Rhea" id="RHEA:13017"/>
        <dbReference type="ChEBI" id="CHEBI:17568"/>
        <dbReference type="ChEBI" id="CHEBI:33019"/>
        <dbReference type="ChEBI" id="CHEBI:57865"/>
        <dbReference type="ChEBI" id="CHEBI:58017"/>
        <dbReference type="EC" id="2.4.2.9"/>
    </reaction>
</comment>
<dbReference type="InterPro" id="IPR000836">
    <property type="entry name" value="PRTase_dom"/>
</dbReference>
<evidence type="ECO:0000256" key="11">
    <source>
        <dbReference type="ARBA" id="ARBA00052919"/>
    </source>
</evidence>
<keyword evidence="19" id="KW-1185">Reference proteome</keyword>
<dbReference type="HAMAP" id="MF_01218_B">
    <property type="entry name" value="Upp_B"/>
    <property type="match status" value="1"/>
</dbReference>
<evidence type="ECO:0000256" key="12">
    <source>
        <dbReference type="ARBA" id="ARBA00056901"/>
    </source>
</evidence>
<dbReference type="SUPFAM" id="SSF53271">
    <property type="entry name" value="PRTase-like"/>
    <property type="match status" value="1"/>
</dbReference>
<evidence type="ECO:0000256" key="2">
    <source>
        <dbReference type="ARBA" id="ARBA00009516"/>
    </source>
</evidence>
<dbReference type="GO" id="GO:0005525">
    <property type="term" value="F:GTP binding"/>
    <property type="evidence" value="ECO:0007669"/>
    <property type="project" value="UniProtKB-KW"/>
</dbReference>
<comment type="similarity">
    <text evidence="2 15">Belongs to the UPRTase family.</text>
</comment>
<dbReference type="FunFam" id="3.40.50.2020:FF:000003">
    <property type="entry name" value="Uracil phosphoribosyltransferase"/>
    <property type="match status" value="1"/>
</dbReference>
<evidence type="ECO:0000256" key="6">
    <source>
        <dbReference type="ARBA" id="ARBA00022679"/>
    </source>
</evidence>
<comment type="function">
    <text evidence="12 15">Catalyzes the conversion of uracil and 5-phospho-alpha-D-ribose 1-diphosphate (PRPP) to UMP and diphosphate.</text>
</comment>
<dbReference type="GO" id="GO:0000287">
    <property type="term" value="F:magnesium ion binding"/>
    <property type="evidence" value="ECO:0007669"/>
    <property type="project" value="UniProtKB-UniRule"/>
</dbReference>
<evidence type="ECO:0000313" key="18">
    <source>
        <dbReference type="EMBL" id="MCS5707760.1"/>
    </source>
</evidence>
<feature type="binding site" evidence="15">
    <location>
        <position position="202"/>
    </location>
    <ligand>
        <name>uracil</name>
        <dbReference type="ChEBI" id="CHEBI:17568"/>
    </ligand>
</feature>
<reference evidence="18" key="2">
    <citation type="journal article" date="2016" name="Genome Announc.">
        <title>Draft Genome Sequences of Two Novel Amoeba-Resistant Intranuclear Bacteria, 'Candidatus Berkiella cookevillensis' and 'Candidatus Berkiella aquae'.</title>
        <authorList>
            <person name="Mehari Y.T."/>
            <person name="Arivett B.A."/>
            <person name="Farone A.L."/>
            <person name="Gunderson J.H."/>
            <person name="Farone M.B."/>
        </authorList>
    </citation>
    <scope>NUCLEOTIDE SEQUENCE</scope>
    <source>
        <strain evidence="18">CC99</strain>
    </source>
</reference>
<dbReference type="RefSeq" id="WP_057625509.1">
    <property type="nucleotide sequence ID" value="NZ_LKHV02000001.1"/>
</dbReference>
<dbReference type="GO" id="GO:0005737">
    <property type="term" value="C:cytoplasm"/>
    <property type="evidence" value="ECO:0007669"/>
    <property type="project" value="UniProtKB-ARBA"/>
</dbReference>
<dbReference type="EMBL" id="LKHV01000018">
    <property type="protein sequence ID" value="KRG17354.1"/>
    <property type="molecule type" value="Genomic_DNA"/>
</dbReference>
<evidence type="ECO:0000256" key="14">
    <source>
        <dbReference type="ARBA" id="ARBA00079807"/>
    </source>
</evidence>
<dbReference type="GO" id="GO:0044206">
    <property type="term" value="P:UMP salvage"/>
    <property type="evidence" value="ECO:0007669"/>
    <property type="project" value="UniProtKB-UniRule"/>
</dbReference>
<dbReference type="UniPathway" id="UPA00574">
    <property type="reaction ID" value="UER00636"/>
</dbReference>
<evidence type="ECO:0000256" key="15">
    <source>
        <dbReference type="HAMAP-Rule" id="MF_01218"/>
    </source>
</evidence>
<evidence type="ECO:0000256" key="4">
    <source>
        <dbReference type="ARBA" id="ARBA00022533"/>
    </source>
</evidence>
<organism evidence="17">
    <name type="scientific">Candidatus Berkiella cookevillensis</name>
    <dbReference type="NCBI Taxonomy" id="437022"/>
    <lineage>
        <taxon>Bacteria</taxon>
        <taxon>Pseudomonadati</taxon>
        <taxon>Pseudomonadota</taxon>
        <taxon>Gammaproteobacteria</taxon>
        <taxon>Candidatus Berkiellales</taxon>
        <taxon>Candidatus Berkiellaceae</taxon>
        <taxon>Candidatus Berkiella</taxon>
    </lineage>
</organism>
<feature type="domain" description="Phosphoribosyltransferase" evidence="16">
    <location>
        <begin position="15"/>
        <end position="216"/>
    </location>
</feature>
<keyword evidence="5 15" id="KW-0328">Glycosyltransferase</keyword>
<comment type="caution">
    <text evidence="17">The sequence shown here is derived from an EMBL/GenBank/DDBJ whole genome shotgun (WGS) entry which is preliminary data.</text>
</comment>